<dbReference type="Pfam" id="PF14765">
    <property type="entry name" value="PS-DH"/>
    <property type="match status" value="1"/>
</dbReference>
<dbReference type="SMART" id="SM00823">
    <property type="entry name" value="PKS_PP"/>
    <property type="match status" value="1"/>
</dbReference>
<keyword evidence="4" id="KW-0521">NADP</keyword>
<comment type="caution">
    <text evidence="13">The sequence shown here is derived from an EMBL/GenBank/DDBJ whole genome shotgun (WGS) entry which is preliminary data.</text>
</comment>
<evidence type="ECO:0000256" key="5">
    <source>
        <dbReference type="ARBA" id="ARBA00023002"/>
    </source>
</evidence>
<reference evidence="13 14" key="1">
    <citation type="submission" date="2014-06" db="EMBL/GenBank/DDBJ databases">
        <title>The Genome of the Aflatoxigenic Filamentous Fungus Aspergillus nomius.</title>
        <authorList>
            <person name="Moore M.G."/>
            <person name="Shannon B.M."/>
            <person name="Brian M.M."/>
        </authorList>
    </citation>
    <scope>NUCLEOTIDE SEQUENCE [LARGE SCALE GENOMIC DNA]</scope>
    <source>
        <strain evidence="13 14">NRRL 13137</strain>
    </source>
</reference>
<keyword evidence="1" id="KW-0596">Phosphopantetheine</keyword>
<name>A0A0L1JB56_ASPN3</name>
<feature type="domain" description="Ketosynthase family 3 (KS3)" evidence="11">
    <location>
        <begin position="6"/>
        <end position="427"/>
    </location>
</feature>
<dbReference type="CDD" id="cd00833">
    <property type="entry name" value="PKS"/>
    <property type="match status" value="1"/>
</dbReference>
<feature type="region of interest" description="N-terminal hotdog fold" evidence="8">
    <location>
        <begin position="966"/>
        <end position="1098"/>
    </location>
</feature>
<dbReference type="InterPro" id="IPR049900">
    <property type="entry name" value="PKS_mFAS_DH"/>
</dbReference>
<keyword evidence="5" id="KW-0560">Oxidoreductase</keyword>
<feature type="region of interest" description="Disordered" evidence="9">
    <location>
        <begin position="446"/>
        <end position="470"/>
    </location>
</feature>
<proteinExistence type="predicted"/>
<dbReference type="SMART" id="SM00825">
    <property type="entry name" value="PKS_KS"/>
    <property type="match status" value="1"/>
</dbReference>
<feature type="active site" description="Proton acceptor; for dehydratase activity" evidence="8">
    <location>
        <position position="998"/>
    </location>
</feature>
<dbReference type="InterPro" id="IPR056501">
    <property type="entry name" value="NAD-bd_HRPKS_sdrA"/>
</dbReference>
<feature type="region of interest" description="C-terminal hotdog fold" evidence="8">
    <location>
        <begin position="1130"/>
        <end position="1286"/>
    </location>
</feature>
<dbReference type="Gene3D" id="3.40.50.150">
    <property type="entry name" value="Vaccinia Virus protein VP39"/>
    <property type="match status" value="1"/>
</dbReference>
<evidence type="ECO:0000256" key="9">
    <source>
        <dbReference type="SAM" id="MobiDB-lite"/>
    </source>
</evidence>
<feature type="compositionally biased region" description="Basic and acidic residues" evidence="9">
    <location>
        <begin position="448"/>
        <end position="461"/>
    </location>
</feature>
<protein>
    <submittedName>
        <fullName evidence="13">Polyketide synthase</fullName>
    </submittedName>
</protein>
<dbReference type="Pfam" id="PF23114">
    <property type="entry name" value="NAD-bd_HRPKS_sdrA"/>
    <property type="match status" value="1"/>
</dbReference>
<dbReference type="SUPFAM" id="SSF55048">
    <property type="entry name" value="Probable ACP-binding domain of malonyl-CoA ACP transacylase"/>
    <property type="match status" value="1"/>
</dbReference>
<dbReference type="SMART" id="SM00822">
    <property type="entry name" value="PKS_KR"/>
    <property type="match status" value="1"/>
</dbReference>
<dbReference type="InterPro" id="IPR050091">
    <property type="entry name" value="PKS_NRPS_Biosynth_Enz"/>
</dbReference>
<dbReference type="PROSITE" id="PS52004">
    <property type="entry name" value="KS3_2"/>
    <property type="match status" value="1"/>
</dbReference>
<dbReference type="InterPro" id="IPR014043">
    <property type="entry name" value="Acyl_transferase_dom"/>
</dbReference>
<dbReference type="PANTHER" id="PTHR43775:SF29">
    <property type="entry name" value="ASPERFURANONE POLYKETIDE SYNTHASE AFOG-RELATED"/>
    <property type="match status" value="1"/>
</dbReference>
<keyword evidence="6" id="KW-0511">Multifunctional enzyme</keyword>
<dbReference type="Pfam" id="PF13602">
    <property type="entry name" value="ADH_zinc_N_2"/>
    <property type="match status" value="1"/>
</dbReference>
<feature type="domain" description="PKS/mFAS DH" evidence="12">
    <location>
        <begin position="966"/>
        <end position="1286"/>
    </location>
</feature>
<dbReference type="Pfam" id="PF21089">
    <property type="entry name" value="PKS_DH_N"/>
    <property type="match status" value="1"/>
</dbReference>
<dbReference type="Gene3D" id="3.40.366.10">
    <property type="entry name" value="Malonyl-Coenzyme A Acyl Carrier Protein, domain 2"/>
    <property type="match status" value="1"/>
</dbReference>
<evidence type="ECO:0000259" key="11">
    <source>
        <dbReference type="PROSITE" id="PS52004"/>
    </source>
</evidence>
<dbReference type="Gene3D" id="3.40.47.10">
    <property type="match status" value="1"/>
</dbReference>
<dbReference type="SMART" id="SM01294">
    <property type="entry name" value="PKS_PP_betabranch"/>
    <property type="match status" value="1"/>
</dbReference>
<dbReference type="Pfam" id="PF00550">
    <property type="entry name" value="PP-binding"/>
    <property type="match status" value="1"/>
</dbReference>
<dbReference type="Pfam" id="PF08240">
    <property type="entry name" value="ADH_N"/>
    <property type="match status" value="1"/>
</dbReference>
<sequence>MDSVVSNPIAVIGFSLKFPGDANSSEAFWRMLEEKRCAMTEWPVDRVNLEAFIHRDSKDYVLGAHFMKEDPALFDAPFFGISGTEAAAMDPQHRILLETAYRALESAGIPIEKASGTKTGVYTGCMTDDYKRITSHDLDLTPKYAVLGTTMSMLANRLSWFLNLHGPSVSLDSACSSSLMALDMACQGLRNKDSDMALVAGSALILGAEAILSLTRMNVLSPHGRSYSFDSRANGYGRGEGCGVVVLKRLSDAIADGDSIRAVIRSTGSNQDGYTPGVTQPSKELQARLILDTYRKAGLSLSETRFFEAHGTGTAIGDPTEAEAIGSVFRMIRSADDPLYIGAVKSNIGHLEGGSGIAGIIKTIMVLEKGIIPPNANFECLNPEIDAEFLNIKIPTENTPWPTKGLRRASVSSFGYGGSNAHAVLEDAFHYLESHNLTATHFSVTDPPSDRKLTNHSEQHPVDVPGNHNTKRPVRRLLKPLLFVWSSKDEGGVQRTVDAYNHFFRGITDKDIDEARFLGQLATILAVKRSKLSWRVFALADSLGTLKTLESVTSKPIQTSKLLGLGYIFTGQGAQYYHMGMDLIQYPVFRQTMELCDEALHSFGCGWSTLDLLAHPDVSYDISDPEISQPLTTALQISLVELLSFFGLKPSTVVGHSSGEIAAAYAAGALSLPSACQVSYFRGVHAGSLKKRGTGAMLAVSLSENEVEPYLELARSKHGNLSLFVSCINSPSNITISGDSEMVGYLKATLDKENITSRPLRTGIAYHTPQMREISADYALSLQGLTRSPQVTRSVTMISSVSGKMIENLESLSTPNYWVKNLLNPVRFCNAMIEALSSTTIDQTRRKHGSSKEPTVSDWLEVGPHSTLQRPFREILQATPNKGDVRYASVLDRRLPPFQSLLSLAGRLYSQGFEISLNKINQIQEGMPISEKALVNLPEYQFNHSRRYWHESSTGRNVRLRPHKRHELLGTPTPESTPSEAIWRKIFDSSETPWILDHSVNGKPIYPASGMIVMAVEGATQLVNQTRNISGFLVQDAVFMHPISISQIATTEANLYMRSLHQVVDKSSQSYEFRIYTELGHQWQETCRGIISVQSENQVGETDQNILNLLRASESEHYQSQLEDAVRQCREKVSSTTMYKAFEANGLNYGPAFQVLDDIAWNDNGCAVGTIKVFPWTRKQSRNGQQRHVIHPATVDGLGQLGWAALTKGGRVVLSNGLVSTRVRQAWISASGASSFQTSRLKAYTQSEIVGLRGANISVVALDDAGRPKLRISSIEMTSVSGSWETSTASLQRKQLCYSIEWKPDIQLLSKEQLQIQFGPQQRDEDHYEFWDYLEILLLYFARKVVQKADALGTSHLSFHLQKYVSWLKWQLDRYNSGHVLPILGHHPLLQDDDPELVQRLCQKVMEMSPEGNLFVTVGNKIEGILEGTVEPLELLFSDGLAANHYCLACNRLLERGHFSSYLEALGHRSPSMRILEIGAGTGSMTNHILQALSSNSTGKGHMSKFLRYDYTDISEAFFEDARQRYASYGQKFNFRILDIENDPGKQGFELGSYDLVVAGWVLHATKNLSVSIHNVRKLLKPGGKLVLVELTQPETLRNGFIFGTLPGWWLSTEEYRQWGPSISEEKWTEILKLNHFNDLDLVYADNETERYREHSLMVATAACTTTGLSMQGNTRRRIVFVVDANRQLQANLVQYLTHALSSEQIECETLSFREIAALSVADNPLVVFLPEIETSVLADLSNDLFQALHTFLCTVQDVVWVTASSKRTPASAKMHLIRGLAKVLCTENDRLSFVTASLEHRGDNLARWEKHIHSIISSRLLEGREATELDYQEQDGVLCIGRVAEAEDMNDLLFEQTQAPLKMRQFRQNIPLSVRISNPGSLDANSMIFVEDLEYGKGHLSPYEIEIEVKSVGVNFRDVLILLGKLRDGATLGHDCAGIVTRVGSHCQSLRPGDPVCAAIGGCLRTFARCDYRQACKLPNDMTFTVAASIPTPGATAYHCLVKIAHLQKGESVLIHAGAGGTGQMAIQIAQNLGAEIFVTVGSQEKRNLLSERYNIPQDHILYSRDTSFTRRLMQLTGDRGVDVVLNSLSGDSLIASWECIAPFGRFVEIGRADVDANSRLPMGRFAKNVSFSVVAMDHVCHACPALLQESLEPVLRMIAEKALQPAWPLQVYPVSALEDAFRLVQSGKSSGKVVISLGEADIVRTSLRHEPSYLLSPDATYVIAGGLGGLGRSSARWMASMGAKHLILLSRSGPKTDASRQLIEELAKHGVNVRTPRCDVACMDALSAALLDCSDLPPIKGCIQATMVLQDTIFEKLTYAQWDATIRSKVHSTLNLHSLLPTDLDFFILLSSLAGVFGSVSQANYAAGNAFQDAFAAYRRSLGQRAISLDLGRMDGVGIIAENEKYAQNQNNVPVMAHIPEADFHALLEQCCRPEHKDTPDQVVPEPKPGTLAQTHQILVGLTTPAQFRAQNIDPPTWLLERGLFKTLQRELVEDTEGEHFPDPNTASNSPSYWQSAFVRAGPSSASSVVVKGLTQKLSRALDVSIEEIDLQRSLAMQGVDSLLAVELRHWISRAFKADVSALDISSAPSLDELGALIVERSELFQGQRAEMQ</sequence>
<dbReference type="InterPro" id="IPR036736">
    <property type="entry name" value="ACP-like_sf"/>
</dbReference>
<evidence type="ECO:0000256" key="2">
    <source>
        <dbReference type="ARBA" id="ARBA00022553"/>
    </source>
</evidence>
<dbReference type="Gene3D" id="3.90.180.10">
    <property type="entry name" value="Medium-chain alcohol dehydrogenases, catalytic domain"/>
    <property type="match status" value="1"/>
</dbReference>
<dbReference type="InterPro" id="IPR036291">
    <property type="entry name" value="NAD(P)-bd_dom_sf"/>
</dbReference>
<dbReference type="InterPro" id="IPR042104">
    <property type="entry name" value="PKS_dehydratase_sf"/>
</dbReference>
<dbReference type="InterPro" id="IPR032821">
    <property type="entry name" value="PKS_assoc"/>
</dbReference>
<dbReference type="SMART" id="SM00826">
    <property type="entry name" value="PKS_DH"/>
    <property type="match status" value="1"/>
</dbReference>
<evidence type="ECO:0000256" key="7">
    <source>
        <dbReference type="ARBA" id="ARBA00023315"/>
    </source>
</evidence>
<dbReference type="RefSeq" id="XP_015409591.1">
    <property type="nucleotide sequence ID" value="XM_015548366.1"/>
</dbReference>
<dbReference type="GO" id="GO:0016491">
    <property type="term" value="F:oxidoreductase activity"/>
    <property type="evidence" value="ECO:0007669"/>
    <property type="project" value="UniProtKB-KW"/>
</dbReference>
<dbReference type="Pfam" id="PF08242">
    <property type="entry name" value="Methyltransf_12"/>
    <property type="match status" value="1"/>
</dbReference>
<evidence type="ECO:0000313" key="14">
    <source>
        <dbReference type="Proteomes" id="UP000037505"/>
    </source>
</evidence>
<evidence type="ECO:0000256" key="8">
    <source>
        <dbReference type="PROSITE-ProRule" id="PRU01363"/>
    </source>
</evidence>
<dbReference type="InterPro" id="IPR049551">
    <property type="entry name" value="PKS_DH_C"/>
</dbReference>
<dbReference type="InterPro" id="IPR016035">
    <property type="entry name" value="Acyl_Trfase/lysoPLipase"/>
</dbReference>
<dbReference type="Pfam" id="PF00109">
    <property type="entry name" value="ketoacyl-synt"/>
    <property type="match status" value="1"/>
</dbReference>
<dbReference type="SUPFAM" id="SSF53901">
    <property type="entry name" value="Thiolase-like"/>
    <property type="match status" value="1"/>
</dbReference>
<keyword evidence="2" id="KW-0597">Phosphoprotein</keyword>
<dbReference type="PANTHER" id="PTHR43775">
    <property type="entry name" value="FATTY ACID SYNTHASE"/>
    <property type="match status" value="1"/>
</dbReference>
<dbReference type="OrthoDB" id="329835at2759"/>
<dbReference type="GO" id="GO:0004312">
    <property type="term" value="F:fatty acid synthase activity"/>
    <property type="evidence" value="ECO:0007669"/>
    <property type="project" value="TreeGrafter"/>
</dbReference>
<dbReference type="SMART" id="SM00827">
    <property type="entry name" value="PKS_AT"/>
    <property type="match status" value="1"/>
</dbReference>
<dbReference type="STRING" id="1509407.A0A0L1JB56"/>
<dbReference type="InterPro" id="IPR029063">
    <property type="entry name" value="SAM-dependent_MTases_sf"/>
</dbReference>
<dbReference type="InterPro" id="IPR020807">
    <property type="entry name" value="PKS_DH"/>
</dbReference>
<dbReference type="InterPro" id="IPR013217">
    <property type="entry name" value="Methyltransf_12"/>
</dbReference>
<gene>
    <name evidence="13" type="ORF">ANOM_003109</name>
</gene>
<dbReference type="Pfam" id="PF00698">
    <property type="entry name" value="Acyl_transf_1"/>
    <property type="match status" value="1"/>
</dbReference>
<dbReference type="GO" id="GO:0031177">
    <property type="term" value="F:phosphopantetheine binding"/>
    <property type="evidence" value="ECO:0007669"/>
    <property type="project" value="InterPro"/>
</dbReference>
<evidence type="ECO:0000313" key="13">
    <source>
        <dbReference type="EMBL" id="KNG88668.1"/>
    </source>
</evidence>
<dbReference type="EMBL" id="JNOM01000047">
    <property type="protein sequence ID" value="KNG88668.1"/>
    <property type="molecule type" value="Genomic_DNA"/>
</dbReference>
<evidence type="ECO:0000259" key="10">
    <source>
        <dbReference type="PROSITE" id="PS50075"/>
    </source>
</evidence>
<dbReference type="InterPro" id="IPR016039">
    <property type="entry name" value="Thiolase-like"/>
</dbReference>
<dbReference type="CDD" id="cd02440">
    <property type="entry name" value="AdoMet_MTases"/>
    <property type="match status" value="1"/>
</dbReference>
<dbReference type="InterPro" id="IPR001227">
    <property type="entry name" value="Ac_transferase_dom_sf"/>
</dbReference>
<feature type="domain" description="Carrier" evidence="10">
    <location>
        <begin position="2527"/>
        <end position="2604"/>
    </location>
</feature>
<dbReference type="InterPro" id="IPR014031">
    <property type="entry name" value="Ketoacyl_synth_C"/>
</dbReference>
<dbReference type="SMART" id="SM00829">
    <property type="entry name" value="PKS_ER"/>
    <property type="match status" value="1"/>
</dbReference>
<dbReference type="InterPro" id="IPR016036">
    <property type="entry name" value="Malonyl_transacylase_ACP-bd"/>
</dbReference>
<dbReference type="GO" id="GO:0004315">
    <property type="term" value="F:3-oxoacyl-[acyl-carrier-protein] synthase activity"/>
    <property type="evidence" value="ECO:0007669"/>
    <property type="project" value="InterPro"/>
</dbReference>
<dbReference type="InterPro" id="IPR009081">
    <property type="entry name" value="PP-bd_ACP"/>
</dbReference>
<keyword evidence="14" id="KW-1185">Reference proteome</keyword>
<dbReference type="Gene3D" id="1.10.1200.10">
    <property type="entry name" value="ACP-like"/>
    <property type="match status" value="1"/>
</dbReference>
<dbReference type="SUPFAM" id="SSF47336">
    <property type="entry name" value="ACP-like"/>
    <property type="match status" value="1"/>
</dbReference>
<dbReference type="InterPro" id="IPR049552">
    <property type="entry name" value="PKS_DH_N"/>
</dbReference>
<dbReference type="InterPro" id="IPR057326">
    <property type="entry name" value="KR_dom"/>
</dbReference>
<dbReference type="InterPro" id="IPR018201">
    <property type="entry name" value="Ketoacyl_synth_AS"/>
</dbReference>
<keyword evidence="3" id="KW-0808">Transferase</keyword>
<dbReference type="SUPFAM" id="SSF51735">
    <property type="entry name" value="NAD(P)-binding Rossmann-fold domains"/>
    <property type="match status" value="2"/>
</dbReference>
<accession>A0A0L1JB56</accession>
<dbReference type="SUPFAM" id="SSF52151">
    <property type="entry name" value="FabD/lysophospholipase-like"/>
    <property type="match status" value="1"/>
</dbReference>
<dbReference type="PROSITE" id="PS50075">
    <property type="entry name" value="CARRIER"/>
    <property type="match status" value="1"/>
</dbReference>
<dbReference type="Pfam" id="PF08659">
    <property type="entry name" value="KR"/>
    <property type="match status" value="1"/>
</dbReference>
<dbReference type="InterPro" id="IPR020841">
    <property type="entry name" value="PKS_Beta-ketoAc_synthase_dom"/>
</dbReference>
<dbReference type="CDD" id="cd05195">
    <property type="entry name" value="enoyl_red"/>
    <property type="match status" value="1"/>
</dbReference>
<dbReference type="Pfam" id="PF02801">
    <property type="entry name" value="Ketoacyl-synt_C"/>
    <property type="match status" value="1"/>
</dbReference>
<dbReference type="SUPFAM" id="SSF50129">
    <property type="entry name" value="GroES-like"/>
    <property type="match status" value="1"/>
</dbReference>
<dbReference type="InterPro" id="IPR011032">
    <property type="entry name" value="GroES-like_sf"/>
</dbReference>
<dbReference type="InterPro" id="IPR013154">
    <property type="entry name" value="ADH-like_N"/>
</dbReference>
<evidence type="ECO:0000256" key="3">
    <source>
        <dbReference type="ARBA" id="ARBA00022679"/>
    </source>
</evidence>
<dbReference type="PROSITE" id="PS00606">
    <property type="entry name" value="KS3_1"/>
    <property type="match status" value="1"/>
</dbReference>
<dbReference type="GO" id="GO:1901336">
    <property type="term" value="P:lactone biosynthetic process"/>
    <property type="evidence" value="ECO:0007669"/>
    <property type="project" value="UniProtKB-ARBA"/>
</dbReference>
<dbReference type="Pfam" id="PF16197">
    <property type="entry name" value="KAsynt_C_assoc"/>
    <property type="match status" value="1"/>
</dbReference>
<dbReference type="CDD" id="cd05274">
    <property type="entry name" value="KR_FAS_SDR_x"/>
    <property type="match status" value="1"/>
</dbReference>
<organism evidence="13 14">
    <name type="scientific">Aspergillus nomiae NRRL (strain ATCC 15546 / NRRL 13137 / CBS 260.88 / M93)</name>
    <dbReference type="NCBI Taxonomy" id="1509407"/>
    <lineage>
        <taxon>Eukaryota</taxon>
        <taxon>Fungi</taxon>
        <taxon>Dikarya</taxon>
        <taxon>Ascomycota</taxon>
        <taxon>Pezizomycotina</taxon>
        <taxon>Eurotiomycetes</taxon>
        <taxon>Eurotiomycetidae</taxon>
        <taxon>Eurotiales</taxon>
        <taxon>Aspergillaceae</taxon>
        <taxon>Aspergillus</taxon>
        <taxon>Aspergillus subgen. Circumdati</taxon>
    </lineage>
</organism>
<dbReference type="Gene3D" id="3.10.129.110">
    <property type="entry name" value="Polyketide synthase dehydratase"/>
    <property type="match status" value="1"/>
</dbReference>
<dbReference type="GO" id="GO:0006633">
    <property type="term" value="P:fatty acid biosynthetic process"/>
    <property type="evidence" value="ECO:0007669"/>
    <property type="project" value="InterPro"/>
</dbReference>
<dbReference type="Proteomes" id="UP000037505">
    <property type="component" value="Unassembled WGS sequence"/>
</dbReference>
<dbReference type="GO" id="GO:0044550">
    <property type="term" value="P:secondary metabolite biosynthetic process"/>
    <property type="evidence" value="ECO:0007669"/>
    <property type="project" value="UniProtKB-ARBA"/>
</dbReference>
<dbReference type="Gene3D" id="3.40.50.720">
    <property type="entry name" value="NAD(P)-binding Rossmann-like Domain"/>
    <property type="match status" value="1"/>
</dbReference>
<keyword evidence="7" id="KW-0012">Acyltransferase</keyword>
<feature type="active site" description="Proton donor; for dehydratase activity" evidence="8">
    <location>
        <position position="1196"/>
    </location>
</feature>
<dbReference type="InterPro" id="IPR020806">
    <property type="entry name" value="PKS_PP-bd"/>
</dbReference>
<evidence type="ECO:0000259" key="12">
    <source>
        <dbReference type="PROSITE" id="PS52019"/>
    </source>
</evidence>
<evidence type="ECO:0000256" key="4">
    <source>
        <dbReference type="ARBA" id="ARBA00022857"/>
    </source>
</evidence>
<dbReference type="GeneID" id="26804913"/>
<dbReference type="InterPro" id="IPR013968">
    <property type="entry name" value="PKS_KR"/>
</dbReference>
<dbReference type="PROSITE" id="PS52019">
    <property type="entry name" value="PKS_MFAS_DH"/>
    <property type="match status" value="1"/>
</dbReference>
<evidence type="ECO:0000256" key="1">
    <source>
        <dbReference type="ARBA" id="ARBA00022450"/>
    </source>
</evidence>
<dbReference type="InterPro" id="IPR014030">
    <property type="entry name" value="Ketoacyl_synth_N"/>
</dbReference>
<dbReference type="InterPro" id="IPR020843">
    <property type="entry name" value="ER"/>
</dbReference>
<dbReference type="FunFam" id="3.40.50.720:FF:000209">
    <property type="entry name" value="Polyketide synthase Pks12"/>
    <property type="match status" value="1"/>
</dbReference>
<dbReference type="SUPFAM" id="SSF53335">
    <property type="entry name" value="S-adenosyl-L-methionine-dependent methyltransferases"/>
    <property type="match status" value="1"/>
</dbReference>
<evidence type="ECO:0000256" key="6">
    <source>
        <dbReference type="ARBA" id="ARBA00023268"/>
    </source>
</evidence>